<evidence type="ECO:0000313" key="2">
    <source>
        <dbReference type="EMBL" id="CAB5015777.1"/>
    </source>
</evidence>
<dbReference type="EMBL" id="CAFBPD010000194">
    <property type="protein sequence ID" value="CAB5015777.1"/>
    <property type="molecule type" value="Genomic_DNA"/>
</dbReference>
<proteinExistence type="predicted"/>
<feature type="region of interest" description="Disordered" evidence="1">
    <location>
        <begin position="131"/>
        <end position="150"/>
    </location>
</feature>
<organism evidence="2">
    <name type="scientific">freshwater metagenome</name>
    <dbReference type="NCBI Taxonomy" id="449393"/>
    <lineage>
        <taxon>unclassified sequences</taxon>
        <taxon>metagenomes</taxon>
        <taxon>ecological metagenomes</taxon>
    </lineage>
</organism>
<protein>
    <submittedName>
        <fullName evidence="2">Unannotated protein</fullName>
    </submittedName>
</protein>
<accession>A0A6J7QDT1</accession>
<sequence>MLADPGDLRSGEVWVQSKAGEGGYSRLMSCLAPLLAHRGGSPVLPHDRPACRSKGLAIPEAHGLSLVCDPDGRYIGSVRADVAEPCESNSRGPERGRPDVVQVMLNPAVTGEVLLEFAIARCDDRAFLANDEGGDSGGAGIDSEDASGHA</sequence>
<gene>
    <name evidence="2" type="ORF">UFOPK4061_01110</name>
</gene>
<name>A0A6J7QDT1_9ZZZZ</name>
<evidence type="ECO:0000256" key="1">
    <source>
        <dbReference type="SAM" id="MobiDB-lite"/>
    </source>
</evidence>
<dbReference type="AlphaFoldDB" id="A0A6J7QDT1"/>
<reference evidence="2" key="1">
    <citation type="submission" date="2020-05" db="EMBL/GenBank/DDBJ databases">
        <authorList>
            <person name="Chiriac C."/>
            <person name="Salcher M."/>
            <person name="Ghai R."/>
            <person name="Kavagutti S V."/>
        </authorList>
    </citation>
    <scope>NUCLEOTIDE SEQUENCE</scope>
</reference>